<gene>
    <name evidence="1" type="ORF">CLUMA_CG018382</name>
</gene>
<dbReference type="EMBL" id="CVRI01000064">
    <property type="protein sequence ID" value="CRL05594.1"/>
    <property type="molecule type" value="Genomic_DNA"/>
</dbReference>
<keyword evidence="2" id="KW-1185">Reference proteome</keyword>
<evidence type="ECO:0000313" key="2">
    <source>
        <dbReference type="Proteomes" id="UP000183832"/>
    </source>
</evidence>
<protein>
    <submittedName>
        <fullName evidence="1">CLUMA_CG018382, isoform A</fullName>
    </submittedName>
</protein>
<dbReference type="Proteomes" id="UP000183832">
    <property type="component" value="Unassembled WGS sequence"/>
</dbReference>
<dbReference type="AlphaFoldDB" id="A0A1J1J0X1"/>
<organism evidence="1 2">
    <name type="scientific">Clunio marinus</name>
    <dbReference type="NCBI Taxonomy" id="568069"/>
    <lineage>
        <taxon>Eukaryota</taxon>
        <taxon>Metazoa</taxon>
        <taxon>Ecdysozoa</taxon>
        <taxon>Arthropoda</taxon>
        <taxon>Hexapoda</taxon>
        <taxon>Insecta</taxon>
        <taxon>Pterygota</taxon>
        <taxon>Neoptera</taxon>
        <taxon>Endopterygota</taxon>
        <taxon>Diptera</taxon>
        <taxon>Nematocera</taxon>
        <taxon>Chironomoidea</taxon>
        <taxon>Chironomidae</taxon>
        <taxon>Clunio</taxon>
    </lineage>
</organism>
<name>A0A1J1J0X1_9DIPT</name>
<evidence type="ECO:0000313" key="1">
    <source>
        <dbReference type="EMBL" id="CRL05594.1"/>
    </source>
</evidence>
<reference evidence="1 2" key="1">
    <citation type="submission" date="2015-04" db="EMBL/GenBank/DDBJ databases">
        <authorList>
            <person name="Syromyatnikov M.Y."/>
            <person name="Popov V.N."/>
        </authorList>
    </citation>
    <scope>NUCLEOTIDE SEQUENCE [LARGE SCALE GENOMIC DNA]</scope>
</reference>
<sequence length="84" mass="9918">MFVCSKKKLLRNVSSFQTNLVEGFKNSSRIHLHRIFQKRKEHDETFFALKNSHMPKIEKSYSTQRNKIFADLNSINSSNIPFKT</sequence>
<proteinExistence type="predicted"/>
<accession>A0A1J1J0X1</accession>